<dbReference type="InterPro" id="IPR027417">
    <property type="entry name" value="P-loop_NTPase"/>
</dbReference>
<accession>A0AAV7G3I3</accession>
<comment type="caution">
    <text evidence="1">The sequence shown here is derived from an EMBL/GenBank/DDBJ whole genome shotgun (WGS) entry which is preliminary data.</text>
</comment>
<sequence>MILLKGALHLDFAMEWLRKQSNEELQVLVNGTNLYRNISLLSIVGHGGMGKTTHLHHVYVDEMTKESDPKMKL</sequence>
<dbReference type="EMBL" id="JAGFBR010000018">
    <property type="protein sequence ID" value="KAH0450305.1"/>
    <property type="molecule type" value="Genomic_DNA"/>
</dbReference>
<evidence type="ECO:0000313" key="2">
    <source>
        <dbReference type="Proteomes" id="UP000775213"/>
    </source>
</evidence>
<protein>
    <submittedName>
        <fullName evidence="1">Uncharacterized protein</fullName>
    </submittedName>
</protein>
<dbReference type="Gene3D" id="3.40.50.300">
    <property type="entry name" value="P-loop containing nucleotide triphosphate hydrolases"/>
    <property type="match status" value="1"/>
</dbReference>
<evidence type="ECO:0000313" key="1">
    <source>
        <dbReference type="EMBL" id="KAH0450305.1"/>
    </source>
</evidence>
<name>A0AAV7G3I3_DENCH</name>
<dbReference type="AlphaFoldDB" id="A0AAV7G3I3"/>
<reference evidence="1 2" key="1">
    <citation type="journal article" date="2021" name="Hortic Res">
        <title>Chromosome-scale assembly of the Dendrobium chrysotoxum genome enhances the understanding of orchid evolution.</title>
        <authorList>
            <person name="Zhang Y."/>
            <person name="Zhang G.Q."/>
            <person name="Zhang D."/>
            <person name="Liu X.D."/>
            <person name="Xu X.Y."/>
            <person name="Sun W.H."/>
            <person name="Yu X."/>
            <person name="Zhu X."/>
            <person name="Wang Z.W."/>
            <person name="Zhao X."/>
            <person name="Zhong W.Y."/>
            <person name="Chen H."/>
            <person name="Yin W.L."/>
            <person name="Huang T."/>
            <person name="Niu S.C."/>
            <person name="Liu Z.J."/>
        </authorList>
    </citation>
    <scope>NUCLEOTIDE SEQUENCE [LARGE SCALE GENOMIC DNA]</scope>
    <source>
        <strain evidence="1">Lindl</strain>
    </source>
</reference>
<dbReference type="Proteomes" id="UP000775213">
    <property type="component" value="Unassembled WGS sequence"/>
</dbReference>
<keyword evidence="2" id="KW-1185">Reference proteome</keyword>
<gene>
    <name evidence="1" type="ORF">IEQ34_020997</name>
</gene>
<proteinExistence type="predicted"/>
<organism evidence="1 2">
    <name type="scientific">Dendrobium chrysotoxum</name>
    <name type="common">Orchid</name>
    <dbReference type="NCBI Taxonomy" id="161865"/>
    <lineage>
        <taxon>Eukaryota</taxon>
        <taxon>Viridiplantae</taxon>
        <taxon>Streptophyta</taxon>
        <taxon>Embryophyta</taxon>
        <taxon>Tracheophyta</taxon>
        <taxon>Spermatophyta</taxon>
        <taxon>Magnoliopsida</taxon>
        <taxon>Liliopsida</taxon>
        <taxon>Asparagales</taxon>
        <taxon>Orchidaceae</taxon>
        <taxon>Epidendroideae</taxon>
        <taxon>Malaxideae</taxon>
        <taxon>Dendrobiinae</taxon>
        <taxon>Dendrobium</taxon>
    </lineage>
</organism>